<dbReference type="GO" id="GO:0005524">
    <property type="term" value="F:ATP binding"/>
    <property type="evidence" value="ECO:0007669"/>
    <property type="project" value="UniProtKB-UniRule"/>
</dbReference>
<dbReference type="EC" id="2.7.1.156" evidence="14"/>
<keyword evidence="12 14" id="KW-0067">ATP-binding</keyword>
<proteinExistence type="inferred from homology"/>
<comment type="catalytic activity">
    <reaction evidence="2 14">
        <text>adenosylcob(III)inamide phosphate + GTP + H(+) = adenosylcob(III)inamide-GDP + diphosphate</text>
        <dbReference type="Rhea" id="RHEA:22712"/>
        <dbReference type="ChEBI" id="CHEBI:15378"/>
        <dbReference type="ChEBI" id="CHEBI:33019"/>
        <dbReference type="ChEBI" id="CHEBI:37565"/>
        <dbReference type="ChEBI" id="CHEBI:58502"/>
        <dbReference type="ChEBI" id="CHEBI:60487"/>
        <dbReference type="EC" id="2.7.7.62"/>
    </reaction>
</comment>
<evidence type="ECO:0000256" key="12">
    <source>
        <dbReference type="ARBA" id="ARBA00022840"/>
    </source>
</evidence>
<comment type="catalytic activity">
    <reaction evidence="3">
        <text>adenosylcob(III)inamide + GTP = adenosylcob(III)inamide phosphate + GDP + H(+)</text>
        <dbReference type="Rhea" id="RHEA:15765"/>
        <dbReference type="ChEBI" id="CHEBI:2480"/>
        <dbReference type="ChEBI" id="CHEBI:15378"/>
        <dbReference type="ChEBI" id="CHEBI:37565"/>
        <dbReference type="ChEBI" id="CHEBI:58189"/>
        <dbReference type="ChEBI" id="CHEBI:58502"/>
        <dbReference type="EC" id="2.7.1.156"/>
    </reaction>
</comment>
<dbReference type="Proteomes" id="UP000826722">
    <property type="component" value="Chromosome"/>
</dbReference>
<evidence type="ECO:0000256" key="10">
    <source>
        <dbReference type="ARBA" id="ARBA00022741"/>
    </source>
</evidence>
<dbReference type="EC" id="2.7.7.62" evidence="14"/>
<comment type="function">
    <text evidence="4 14">Catalyzes ATP-dependent phosphorylation of adenosylcobinamide and addition of GMP to adenosylcobinamide phosphate.</text>
</comment>
<keyword evidence="9 14" id="KW-0808">Transferase</keyword>
<keyword evidence="11 14" id="KW-0418">Kinase</keyword>
<organism evidence="17 18">
    <name type="scientific">Methyloradius palustris</name>
    <dbReference type="NCBI Taxonomy" id="2778876"/>
    <lineage>
        <taxon>Bacteria</taxon>
        <taxon>Pseudomonadati</taxon>
        <taxon>Pseudomonadota</taxon>
        <taxon>Betaproteobacteria</taxon>
        <taxon>Nitrosomonadales</taxon>
        <taxon>Methylophilaceae</taxon>
        <taxon>Methyloradius</taxon>
    </lineage>
</organism>
<dbReference type="InterPro" id="IPR003203">
    <property type="entry name" value="CobU/CobP"/>
</dbReference>
<evidence type="ECO:0000256" key="1">
    <source>
        <dbReference type="ARBA" id="ARBA00000312"/>
    </source>
</evidence>
<evidence type="ECO:0000256" key="15">
    <source>
        <dbReference type="PIRSR" id="PIRSR006135-1"/>
    </source>
</evidence>
<comment type="pathway">
    <text evidence="6 14">Cofactor biosynthesis; adenosylcobalamin biosynthesis; adenosylcobalamin from cob(II)yrinate a,c-diamide: step 5/7.</text>
</comment>
<comment type="similarity">
    <text evidence="7 14">Belongs to the CobU/CobP family.</text>
</comment>
<evidence type="ECO:0000256" key="11">
    <source>
        <dbReference type="ARBA" id="ARBA00022777"/>
    </source>
</evidence>
<accession>A0A8D5JXL1</accession>
<feature type="active site" description="GMP-histidine intermediate" evidence="15">
    <location>
        <position position="49"/>
    </location>
</feature>
<evidence type="ECO:0000256" key="5">
    <source>
        <dbReference type="ARBA" id="ARBA00004692"/>
    </source>
</evidence>
<evidence type="ECO:0000256" key="2">
    <source>
        <dbReference type="ARBA" id="ARBA00000711"/>
    </source>
</evidence>
<feature type="binding site" evidence="16">
    <location>
        <begin position="50"/>
        <end position="53"/>
    </location>
    <ligand>
        <name>GTP</name>
        <dbReference type="ChEBI" id="CHEBI:37565"/>
    </ligand>
</feature>
<gene>
    <name evidence="17" type="primary">cobU</name>
    <name evidence="17" type="ORF">ZMTM_01210</name>
</gene>
<dbReference type="CDD" id="cd00544">
    <property type="entry name" value="CobU"/>
    <property type="match status" value="1"/>
</dbReference>
<evidence type="ECO:0000256" key="6">
    <source>
        <dbReference type="ARBA" id="ARBA00005159"/>
    </source>
</evidence>
<evidence type="ECO:0000313" key="18">
    <source>
        <dbReference type="Proteomes" id="UP000826722"/>
    </source>
</evidence>
<evidence type="ECO:0000256" key="13">
    <source>
        <dbReference type="ARBA" id="ARBA00023134"/>
    </source>
</evidence>
<dbReference type="RefSeq" id="WP_221764441.1">
    <property type="nucleotide sequence ID" value="NZ_AP024110.1"/>
</dbReference>
<dbReference type="KEGG" id="mpau:ZMTM_01210"/>
<evidence type="ECO:0000256" key="7">
    <source>
        <dbReference type="ARBA" id="ARBA00007490"/>
    </source>
</evidence>
<evidence type="ECO:0000256" key="9">
    <source>
        <dbReference type="ARBA" id="ARBA00022679"/>
    </source>
</evidence>
<dbReference type="AlphaFoldDB" id="A0A8D5JXL1"/>
<dbReference type="Pfam" id="PF02283">
    <property type="entry name" value="CobU"/>
    <property type="match status" value="1"/>
</dbReference>
<comment type="catalytic activity">
    <reaction evidence="1 14">
        <text>adenosylcob(III)inamide + ATP = adenosylcob(III)inamide phosphate + ADP + H(+)</text>
        <dbReference type="Rhea" id="RHEA:15769"/>
        <dbReference type="ChEBI" id="CHEBI:2480"/>
        <dbReference type="ChEBI" id="CHEBI:15378"/>
        <dbReference type="ChEBI" id="CHEBI:30616"/>
        <dbReference type="ChEBI" id="CHEBI:58502"/>
        <dbReference type="ChEBI" id="CHEBI:456216"/>
        <dbReference type="EC" id="2.7.1.156"/>
    </reaction>
</comment>
<keyword evidence="13 14" id="KW-0342">GTP-binding</keyword>
<evidence type="ECO:0000313" key="17">
    <source>
        <dbReference type="EMBL" id="BCM23862.1"/>
    </source>
</evidence>
<dbReference type="SUPFAM" id="SSF52540">
    <property type="entry name" value="P-loop containing nucleoside triphosphate hydrolases"/>
    <property type="match status" value="1"/>
</dbReference>
<evidence type="ECO:0000256" key="3">
    <source>
        <dbReference type="ARBA" id="ARBA00001522"/>
    </source>
</evidence>
<dbReference type="PIRSF" id="PIRSF006135">
    <property type="entry name" value="CobU"/>
    <property type="match status" value="1"/>
</dbReference>
<keyword evidence="18" id="KW-1185">Reference proteome</keyword>
<dbReference type="UniPathway" id="UPA00148">
    <property type="reaction ID" value="UER00236"/>
</dbReference>
<evidence type="ECO:0000256" key="16">
    <source>
        <dbReference type="PIRSR" id="PIRSR006135-2"/>
    </source>
</evidence>
<feature type="binding site" evidence="16">
    <location>
        <position position="61"/>
    </location>
    <ligand>
        <name>GTP</name>
        <dbReference type="ChEBI" id="CHEBI:37565"/>
    </ligand>
</feature>
<evidence type="ECO:0000256" key="4">
    <source>
        <dbReference type="ARBA" id="ARBA00003889"/>
    </source>
</evidence>
<keyword evidence="10 14" id="KW-0547">Nucleotide-binding</keyword>
<feature type="binding site" evidence="16">
    <location>
        <begin position="33"/>
        <end position="35"/>
    </location>
    <ligand>
        <name>GTP</name>
        <dbReference type="ChEBI" id="CHEBI:37565"/>
    </ligand>
</feature>
<dbReference type="InterPro" id="IPR027417">
    <property type="entry name" value="P-loop_NTPase"/>
</dbReference>
<dbReference type="GO" id="GO:0008820">
    <property type="term" value="F:cobinamide phosphate guanylyltransferase activity"/>
    <property type="evidence" value="ECO:0007669"/>
    <property type="project" value="UniProtKB-UniRule"/>
</dbReference>
<dbReference type="NCBIfam" id="NF004469">
    <property type="entry name" value="PRK05800.1"/>
    <property type="match status" value="1"/>
</dbReference>
<evidence type="ECO:0000256" key="8">
    <source>
        <dbReference type="ARBA" id="ARBA00022573"/>
    </source>
</evidence>
<dbReference type="PANTHER" id="PTHR34848:SF1">
    <property type="entry name" value="BIFUNCTIONAL ADENOSYLCOBALAMIN BIOSYNTHESIS PROTEIN COBU"/>
    <property type="match status" value="1"/>
</dbReference>
<dbReference type="EMBL" id="AP024110">
    <property type="protein sequence ID" value="BCM23862.1"/>
    <property type="molecule type" value="Genomic_DNA"/>
</dbReference>
<dbReference type="Gene3D" id="3.40.50.300">
    <property type="entry name" value="P-loop containing nucleotide triphosphate hydrolases"/>
    <property type="match status" value="1"/>
</dbReference>
<sequence>MTTSLILGGARSGKSAYAEKIASESDLTVTYIATAQVYDSEFGERVAHHKSRRAKHWKTVEVPHQLATTLQAEASPDHCLIVDCLTLWLAQCICPECAPPEGVDWQAERAALLTVLPTLPGKIIFVSNEVGMGIVPLGEINRQFQDEAGRLNQAIAALCEEVIFVAAGLPLKLK</sequence>
<evidence type="ECO:0000256" key="14">
    <source>
        <dbReference type="PIRNR" id="PIRNR006135"/>
    </source>
</evidence>
<feature type="binding site" evidence="16">
    <location>
        <position position="83"/>
    </location>
    <ligand>
        <name>GTP</name>
        <dbReference type="ChEBI" id="CHEBI:37565"/>
    </ligand>
</feature>
<name>A0A8D5JXL1_9PROT</name>
<reference evidence="17" key="1">
    <citation type="journal article" date="2021" name="Arch. Microbiol.">
        <title>Methyloradius palustris gen. nov., sp. nov., a methanol-oxidizing bacterium isolated from snow.</title>
        <authorList>
            <person name="Miyadera T."/>
            <person name="Kojima H."/>
            <person name="Fukui M."/>
        </authorList>
    </citation>
    <scope>NUCLEOTIDE SEQUENCE</scope>
    <source>
        <strain evidence="17">Zm11</strain>
    </source>
</reference>
<comment type="pathway">
    <text evidence="5 14">Cofactor biosynthesis; adenosylcobalamin biosynthesis; adenosylcobalamin from cob(II)yrinate a,c-diamide: step 6/7.</text>
</comment>
<dbReference type="GO" id="GO:0043752">
    <property type="term" value="F:adenosylcobinamide kinase activity"/>
    <property type="evidence" value="ECO:0007669"/>
    <property type="project" value="UniProtKB-EC"/>
</dbReference>
<dbReference type="PANTHER" id="PTHR34848">
    <property type="match status" value="1"/>
</dbReference>
<keyword evidence="8 14" id="KW-0169">Cobalamin biosynthesis</keyword>
<dbReference type="GO" id="GO:0009236">
    <property type="term" value="P:cobalamin biosynthetic process"/>
    <property type="evidence" value="ECO:0007669"/>
    <property type="project" value="UniProtKB-UniRule"/>
</dbReference>
<feature type="binding site" evidence="16">
    <location>
        <begin position="8"/>
        <end position="15"/>
    </location>
    <ligand>
        <name>GTP</name>
        <dbReference type="ChEBI" id="CHEBI:37565"/>
    </ligand>
</feature>
<protein>
    <recommendedName>
        <fullName evidence="14">Bifunctional adenosylcobalamin biosynthesis protein</fullName>
        <ecNumber evidence="14">2.7.1.156</ecNumber>
        <ecNumber evidence="14">2.7.7.62</ecNumber>
    </recommendedName>
</protein>
<dbReference type="GO" id="GO:0005525">
    <property type="term" value="F:GTP binding"/>
    <property type="evidence" value="ECO:0007669"/>
    <property type="project" value="UniProtKB-UniRule"/>
</dbReference>